<dbReference type="InterPro" id="IPR008969">
    <property type="entry name" value="CarboxyPept-like_regulatory"/>
</dbReference>
<proteinExistence type="predicted"/>
<dbReference type="Proteomes" id="UP000290545">
    <property type="component" value="Unassembled WGS sequence"/>
</dbReference>
<dbReference type="SUPFAM" id="SSF49464">
    <property type="entry name" value="Carboxypeptidase regulatory domain-like"/>
    <property type="match status" value="1"/>
</dbReference>
<dbReference type="OrthoDB" id="973965at2"/>
<keyword evidence="1" id="KW-0732">Signal</keyword>
<dbReference type="RefSeq" id="WP_129006133.1">
    <property type="nucleotide sequence ID" value="NZ_SDHZ01000005.1"/>
</dbReference>
<feature type="chain" id="PRO_5020566573" evidence="1">
    <location>
        <begin position="26"/>
        <end position="583"/>
    </location>
</feature>
<dbReference type="EMBL" id="SDHZ01000005">
    <property type="protein sequence ID" value="RXK80940.1"/>
    <property type="molecule type" value="Genomic_DNA"/>
</dbReference>
<accession>A0A4Q1CZV0</accession>
<evidence type="ECO:0000313" key="2">
    <source>
        <dbReference type="EMBL" id="RXK80940.1"/>
    </source>
</evidence>
<dbReference type="Gene3D" id="2.60.40.1120">
    <property type="entry name" value="Carboxypeptidase-like, regulatory domain"/>
    <property type="match status" value="1"/>
</dbReference>
<dbReference type="GO" id="GO:0004180">
    <property type="term" value="F:carboxypeptidase activity"/>
    <property type="evidence" value="ECO:0007669"/>
    <property type="project" value="UniProtKB-KW"/>
</dbReference>
<name>A0A4Q1CZV0_9BACT</name>
<evidence type="ECO:0000256" key="1">
    <source>
        <dbReference type="SAM" id="SignalP"/>
    </source>
</evidence>
<dbReference type="AlphaFoldDB" id="A0A4Q1CZV0"/>
<feature type="signal peptide" evidence="1">
    <location>
        <begin position="1"/>
        <end position="25"/>
    </location>
</feature>
<gene>
    <name evidence="2" type="ORF">ESB13_22560</name>
</gene>
<keyword evidence="2" id="KW-0645">Protease</keyword>
<reference evidence="2 3" key="1">
    <citation type="submission" date="2019-01" db="EMBL/GenBank/DDBJ databases">
        <title>Filimonas sp. strain TTM-71.</title>
        <authorList>
            <person name="Chen W.-M."/>
        </authorList>
    </citation>
    <scope>NUCLEOTIDE SEQUENCE [LARGE SCALE GENOMIC DNA]</scope>
    <source>
        <strain evidence="2 3">TTM-71</strain>
    </source>
</reference>
<sequence>MQLKNNRTCLLLLLAFFAIVFSCQKEKSIDTGKPFPGAEITVNTSVQGRILDEKQEPVQGAIVKLGAYSTVTDINGGFLLENIAANARVTTIHVEKAGYFSGSRTIITQDEQLHYVQVELLPKNIAGSFPASAGGTVNAAGCDLVFAANAIHKADGSVYNGKVEVAYAFLNPESERFMQVMPGDLRGINKQEQEVGLESYGMVAVELLGASGEKLALDSSKPATLKLTIPASLRATGPASIPLWYFNEEKGLWQEEGSAVRIGNTYVGTVRHFSFWNCDAPFKVIDFKATIHDAAGNALAYGLVELQSKTGNMRASAYLDATGTVMGLIPANQPMEMKVFTPNCRTEVYKADIGPYSQAADLGIIKVSLPAGSVLQLSGAVTNCSGQPVAAGFAGLTIDGLKYRTAIENGSYSFVINRCNSSNTNITVSAYDSSSNKYGTASLAVGTGAAVLNVVACDNVVSQEFRFILNGQQVNYTQPQDSISSGTAQGGSYLELSAMRKQSPWEELRLSFRNNTSADTIPSTFISYNDRNGKRYQAYQMLRITKRDNVTIEGSMTGNFIDSLPAGGSTLVPFSLTFKALNR</sequence>
<dbReference type="PROSITE" id="PS51257">
    <property type="entry name" value="PROKAR_LIPOPROTEIN"/>
    <property type="match status" value="1"/>
</dbReference>
<keyword evidence="2" id="KW-0378">Hydrolase</keyword>
<protein>
    <submittedName>
        <fullName evidence="2">Carboxypeptidase regulatory-like domain-containing protein</fullName>
    </submittedName>
</protein>
<comment type="caution">
    <text evidence="2">The sequence shown here is derived from an EMBL/GenBank/DDBJ whole genome shotgun (WGS) entry which is preliminary data.</text>
</comment>
<evidence type="ECO:0000313" key="3">
    <source>
        <dbReference type="Proteomes" id="UP000290545"/>
    </source>
</evidence>
<keyword evidence="2" id="KW-0121">Carboxypeptidase</keyword>
<organism evidence="2 3">
    <name type="scientific">Filimonas effusa</name>
    <dbReference type="NCBI Taxonomy" id="2508721"/>
    <lineage>
        <taxon>Bacteria</taxon>
        <taxon>Pseudomonadati</taxon>
        <taxon>Bacteroidota</taxon>
        <taxon>Chitinophagia</taxon>
        <taxon>Chitinophagales</taxon>
        <taxon>Chitinophagaceae</taxon>
        <taxon>Filimonas</taxon>
    </lineage>
</organism>
<keyword evidence="3" id="KW-1185">Reference proteome</keyword>